<comment type="caution">
    <text evidence="1">The sequence shown here is derived from an EMBL/GenBank/DDBJ whole genome shotgun (WGS) entry which is preliminary data.</text>
</comment>
<protein>
    <recommendedName>
        <fullName evidence="3">DUF1816 domain-containing protein</fullName>
    </recommendedName>
</protein>
<gene>
    <name evidence="1" type="ORF">UH38_13995</name>
</gene>
<keyword evidence="2" id="KW-1185">Reference proteome</keyword>
<dbReference type="EMBL" id="JYON01000014">
    <property type="protein sequence ID" value="KJH71206.1"/>
    <property type="molecule type" value="Genomic_DNA"/>
</dbReference>
<name>A0A0D8ZVF8_9CYAN</name>
<evidence type="ECO:0000313" key="1">
    <source>
        <dbReference type="EMBL" id="KJH71206.1"/>
    </source>
</evidence>
<dbReference type="Pfam" id="PF08846">
    <property type="entry name" value="DUF1816"/>
    <property type="match status" value="1"/>
</dbReference>
<reference evidence="1 2" key="1">
    <citation type="submission" date="2015-02" db="EMBL/GenBank/DDBJ databases">
        <title>Draft genome of a novel marine cyanobacterium (Chroococcales) isolated from South Atlantic Ocean.</title>
        <authorList>
            <person name="Rigonato J."/>
            <person name="Alvarenga D.O."/>
            <person name="Branco L.H."/>
            <person name="Varani A.M."/>
            <person name="Brandini F.P."/>
            <person name="Fiore M.F."/>
        </authorList>
    </citation>
    <scope>NUCLEOTIDE SEQUENCE [LARGE SCALE GENOMIC DNA]</scope>
    <source>
        <strain evidence="1 2">CENA595</strain>
    </source>
</reference>
<dbReference type="AlphaFoldDB" id="A0A0D8ZVF8"/>
<dbReference type="STRING" id="1618023.UH38_13995"/>
<dbReference type="InterPro" id="IPR014945">
    <property type="entry name" value="DUF1816"/>
</dbReference>
<proteinExistence type="predicted"/>
<organism evidence="1 2">
    <name type="scientific">Aliterella atlantica CENA595</name>
    <dbReference type="NCBI Taxonomy" id="1618023"/>
    <lineage>
        <taxon>Bacteria</taxon>
        <taxon>Bacillati</taxon>
        <taxon>Cyanobacteriota</taxon>
        <taxon>Cyanophyceae</taxon>
        <taxon>Chroococcidiopsidales</taxon>
        <taxon>Aliterellaceae</taxon>
        <taxon>Aliterella</taxon>
    </lineage>
</organism>
<sequence length="72" mass="8021">MVGFMQKLNAPWWAEITTVKPSCVYYFGPFDTSAEAKEAYPGYVEDLDGEGAQGIVVVIKRCNPEVLTKCEE</sequence>
<accession>A0A0D8ZVF8</accession>
<dbReference type="Proteomes" id="UP000032452">
    <property type="component" value="Unassembled WGS sequence"/>
</dbReference>
<evidence type="ECO:0000313" key="2">
    <source>
        <dbReference type="Proteomes" id="UP000032452"/>
    </source>
</evidence>
<evidence type="ECO:0008006" key="3">
    <source>
        <dbReference type="Google" id="ProtNLM"/>
    </source>
</evidence>